<name>A0ABR0R593_GOSAR</name>
<organism evidence="1 2">
    <name type="scientific">Gossypium arboreum</name>
    <name type="common">Tree cotton</name>
    <name type="synonym">Gossypium nanking</name>
    <dbReference type="NCBI Taxonomy" id="29729"/>
    <lineage>
        <taxon>Eukaryota</taxon>
        <taxon>Viridiplantae</taxon>
        <taxon>Streptophyta</taxon>
        <taxon>Embryophyta</taxon>
        <taxon>Tracheophyta</taxon>
        <taxon>Spermatophyta</taxon>
        <taxon>Magnoliopsida</taxon>
        <taxon>eudicotyledons</taxon>
        <taxon>Gunneridae</taxon>
        <taxon>Pentapetalae</taxon>
        <taxon>rosids</taxon>
        <taxon>malvids</taxon>
        <taxon>Malvales</taxon>
        <taxon>Malvaceae</taxon>
        <taxon>Malvoideae</taxon>
        <taxon>Gossypium</taxon>
    </lineage>
</organism>
<protein>
    <recommendedName>
        <fullName evidence="3">Secreted protein</fullName>
    </recommendedName>
</protein>
<gene>
    <name evidence="1" type="ORF">PVK06_003089</name>
</gene>
<evidence type="ECO:0000313" key="1">
    <source>
        <dbReference type="EMBL" id="KAK5846791.1"/>
    </source>
</evidence>
<evidence type="ECO:0000313" key="2">
    <source>
        <dbReference type="Proteomes" id="UP001358586"/>
    </source>
</evidence>
<comment type="caution">
    <text evidence="1">The sequence shown here is derived from an EMBL/GenBank/DDBJ whole genome shotgun (WGS) entry which is preliminary data.</text>
</comment>
<dbReference type="Proteomes" id="UP001358586">
    <property type="component" value="Chromosome 1"/>
</dbReference>
<sequence length="92" mass="10228">MLRELWLHAVGGVILPLPKAALPLGCSCILELGRLQSENLPALVSTSWFLAGENLLTAPVQLAYRSLFWSSNDYRNLLKYNKILKFALSVSI</sequence>
<proteinExistence type="predicted"/>
<evidence type="ECO:0008006" key="3">
    <source>
        <dbReference type="Google" id="ProtNLM"/>
    </source>
</evidence>
<reference evidence="1 2" key="1">
    <citation type="submission" date="2023-03" db="EMBL/GenBank/DDBJ databases">
        <title>WGS of Gossypium arboreum.</title>
        <authorList>
            <person name="Yu D."/>
        </authorList>
    </citation>
    <scope>NUCLEOTIDE SEQUENCE [LARGE SCALE GENOMIC DNA]</scope>
    <source>
        <tissue evidence="1">Leaf</tissue>
    </source>
</reference>
<dbReference type="EMBL" id="JARKNE010000001">
    <property type="protein sequence ID" value="KAK5846791.1"/>
    <property type="molecule type" value="Genomic_DNA"/>
</dbReference>
<keyword evidence="2" id="KW-1185">Reference proteome</keyword>
<accession>A0ABR0R593</accession>